<keyword evidence="2" id="KW-1185">Reference proteome</keyword>
<evidence type="ECO:0000313" key="2">
    <source>
        <dbReference type="Proteomes" id="UP000602532"/>
    </source>
</evidence>
<dbReference type="Proteomes" id="UP000602532">
    <property type="component" value="Unassembled WGS sequence"/>
</dbReference>
<organism evidence="1 2">
    <name type="scientific">Microbacterium gallinarum</name>
    <dbReference type="NCBI Taxonomy" id="2762209"/>
    <lineage>
        <taxon>Bacteria</taxon>
        <taxon>Bacillati</taxon>
        <taxon>Actinomycetota</taxon>
        <taxon>Actinomycetes</taxon>
        <taxon>Micrococcales</taxon>
        <taxon>Microbacteriaceae</taxon>
        <taxon>Microbacterium</taxon>
    </lineage>
</organism>
<accession>A0ABR8X3H7</accession>
<evidence type="ECO:0000313" key="1">
    <source>
        <dbReference type="EMBL" id="MBD8023814.1"/>
    </source>
</evidence>
<proteinExistence type="predicted"/>
<sequence length="204" mass="22318">MAMNVEYTIDLDHRVWIPVPLVFPWNGYADAATWAHDLSTSLMSGIDAPDEVRAALEQAAVGMADVDSPLPGALERFWHLPVEGGPERLVHLYVTETEARTAEELAELARAGVGGFVQTVTILEGTAFDVALRAVVLTDLPDRRIAVLRTLGIRGGHVFVVELIEEQTAVLEELEPAVEALFRSIRVRVEGDERPRATAQGAWS</sequence>
<dbReference type="EMBL" id="JACSPM010000002">
    <property type="protein sequence ID" value="MBD8023814.1"/>
    <property type="molecule type" value="Genomic_DNA"/>
</dbReference>
<reference evidence="1 2" key="1">
    <citation type="submission" date="2020-08" db="EMBL/GenBank/DDBJ databases">
        <title>A Genomic Blueprint of the Chicken Gut Microbiome.</title>
        <authorList>
            <person name="Gilroy R."/>
            <person name="Ravi A."/>
            <person name="Getino M."/>
            <person name="Pursley I."/>
            <person name="Horton D.L."/>
            <person name="Alikhan N.-F."/>
            <person name="Baker D."/>
            <person name="Gharbi K."/>
            <person name="Hall N."/>
            <person name="Watson M."/>
            <person name="Adriaenssens E.M."/>
            <person name="Foster-Nyarko E."/>
            <person name="Jarju S."/>
            <person name="Secka A."/>
            <person name="Antonio M."/>
            <person name="Oren A."/>
            <person name="Chaudhuri R."/>
            <person name="La Ragione R.M."/>
            <person name="Hildebrand F."/>
            <person name="Pallen M.J."/>
        </authorList>
    </citation>
    <scope>NUCLEOTIDE SEQUENCE [LARGE SCALE GENOMIC DNA]</scope>
    <source>
        <strain evidence="1 2">Sa1CUA4</strain>
    </source>
</reference>
<comment type="caution">
    <text evidence="1">The sequence shown here is derived from an EMBL/GenBank/DDBJ whole genome shotgun (WGS) entry which is preliminary data.</text>
</comment>
<dbReference type="RefSeq" id="WP_191766107.1">
    <property type="nucleotide sequence ID" value="NZ_JACSPM010000002.1"/>
</dbReference>
<protein>
    <submittedName>
        <fullName evidence="1">Uncharacterized protein</fullName>
    </submittedName>
</protein>
<name>A0ABR8X3H7_9MICO</name>
<gene>
    <name evidence="1" type="ORF">H9622_09435</name>
</gene>